<evidence type="ECO:0000313" key="2">
    <source>
        <dbReference type="EMBL" id="AOC94705.1"/>
    </source>
</evidence>
<dbReference type="EMBL" id="CP016907">
    <property type="protein sequence ID" value="AOC94705.1"/>
    <property type="molecule type" value="Genomic_DNA"/>
</dbReference>
<dbReference type="InterPro" id="IPR029044">
    <property type="entry name" value="Nucleotide-diphossugar_trans"/>
</dbReference>
<feature type="domain" description="Glycosyltransferase 2-like" evidence="1">
    <location>
        <begin position="6"/>
        <end position="114"/>
    </location>
</feature>
<dbReference type="PANTHER" id="PTHR43179:SF7">
    <property type="entry name" value="RHAMNOSYLTRANSFERASE WBBL"/>
    <property type="match status" value="1"/>
</dbReference>
<dbReference type="CDD" id="cd04186">
    <property type="entry name" value="GT_2_like_c"/>
    <property type="match status" value="1"/>
</dbReference>
<dbReference type="InterPro" id="IPR001173">
    <property type="entry name" value="Glyco_trans_2-like"/>
</dbReference>
<organism evidence="2 3">
    <name type="scientific">Flavobacterium anhuiense</name>
    <dbReference type="NCBI Taxonomy" id="459526"/>
    <lineage>
        <taxon>Bacteria</taxon>
        <taxon>Pseudomonadati</taxon>
        <taxon>Bacteroidota</taxon>
        <taxon>Flavobacteriia</taxon>
        <taxon>Flavobacteriales</taxon>
        <taxon>Flavobacteriaceae</taxon>
        <taxon>Flavobacterium</taxon>
    </lineage>
</organism>
<dbReference type="SUPFAM" id="SSF53448">
    <property type="entry name" value="Nucleotide-diphospho-sugar transferases"/>
    <property type="match status" value="1"/>
</dbReference>
<accession>A0AAC9GHP8</accession>
<dbReference type="PANTHER" id="PTHR43179">
    <property type="entry name" value="RHAMNOSYLTRANSFERASE WBBL"/>
    <property type="match status" value="1"/>
</dbReference>
<sequence length="268" mass="30836">MEQLISVIIVNYNGIQYLENCLNSLYTYLRDLSFEIIVVDNCSSDDSISFIKEKFPNVIIIENQTNLGFGKANNIGVSFAKGETILLLNNDTILLNNLKSAVEVLYSKNNIGIVSINMLNKEQQYISAVGKFPSPLKLLKISFLADKRKEFVHGKFNLSKTYEVDWVTGSFMLLRKKDYLDLHGFDKDYFMYVEDVDLCKRMHNIGKICIFIPSIDYIHFVGHNKTRNRNLMQGYQVYSSKHFSGVQKQFALLMISINILIKRIAKNI</sequence>
<dbReference type="AlphaFoldDB" id="A0AAC9GHP8"/>
<gene>
    <name evidence="2" type="primary">wbbL_1</name>
    <name evidence="2" type="ORF">BB050_01578</name>
</gene>
<dbReference type="RefSeq" id="WP_066033177.1">
    <property type="nucleotide sequence ID" value="NZ_CP016907.1"/>
</dbReference>
<name>A0AAC9GHP8_9FLAO</name>
<proteinExistence type="predicted"/>
<dbReference type="Gene3D" id="3.90.550.10">
    <property type="entry name" value="Spore Coat Polysaccharide Biosynthesis Protein SpsA, Chain A"/>
    <property type="match status" value="1"/>
</dbReference>
<evidence type="ECO:0000259" key="1">
    <source>
        <dbReference type="Pfam" id="PF00535"/>
    </source>
</evidence>
<dbReference type="GO" id="GO:0016757">
    <property type="term" value="F:glycosyltransferase activity"/>
    <property type="evidence" value="ECO:0007669"/>
    <property type="project" value="UniProtKB-KW"/>
</dbReference>
<evidence type="ECO:0000313" key="3">
    <source>
        <dbReference type="Proteomes" id="UP000093276"/>
    </source>
</evidence>
<dbReference type="Pfam" id="PF00535">
    <property type="entry name" value="Glycos_transf_2"/>
    <property type="match status" value="1"/>
</dbReference>
<keyword evidence="2" id="KW-0328">Glycosyltransferase</keyword>
<reference evidence="2 3" key="1">
    <citation type="submission" date="2016-08" db="EMBL/GenBank/DDBJ databases">
        <title>Complete genome sequence of Flavobacterium johnsoniae strain GSE09, a volatile-producing biocontrol agent isolated from cucumber (Cucumis sativus).</title>
        <authorList>
            <person name="Jeong J.-J."/>
            <person name="Oh J.Y."/>
            <person name="Jim Y.J."/>
            <person name="Sang M.K."/>
            <person name="Kim K.D."/>
        </authorList>
    </citation>
    <scope>NUCLEOTIDE SEQUENCE [LARGE SCALE GENOMIC DNA]</scope>
    <source>
        <strain evidence="2 3">GSE09</strain>
    </source>
</reference>
<dbReference type="KEGG" id="fjg:BB050_01578"/>
<dbReference type="EC" id="2.4.1.-" evidence="2"/>
<dbReference type="Proteomes" id="UP000093276">
    <property type="component" value="Chromosome"/>
</dbReference>
<protein>
    <submittedName>
        <fullName evidence="2">Rhamnosyltransferase WbbL</fullName>
        <ecNumber evidence="2">2.4.1.-</ecNumber>
    </submittedName>
</protein>
<keyword evidence="2" id="KW-0808">Transferase</keyword>
<dbReference type="GeneID" id="32307463"/>